<accession>A0A165SRC9</accession>
<reference evidence="1 2" key="1">
    <citation type="journal article" date="2016" name="Mol. Biol. Evol.">
        <title>Comparative Genomics of Early-Diverging Mushroom-Forming Fungi Provides Insights into the Origins of Lignocellulose Decay Capabilities.</title>
        <authorList>
            <person name="Nagy L.G."/>
            <person name="Riley R."/>
            <person name="Tritt A."/>
            <person name="Adam C."/>
            <person name="Daum C."/>
            <person name="Floudas D."/>
            <person name="Sun H."/>
            <person name="Yadav J.S."/>
            <person name="Pangilinan J."/>
            <person name="Larsson K.H."/>
            <person name="Matsuura K."/>
            <person name="Barry K."/>
            <person name="Labutti K."/>
            <person name="Kuo R."/>
            <person name="Ohm R.A."/>
            <person name="Bhattacharya S.S."/>
            <person name="Shirouzu T."/>
            <person name="Yoshinaga Y."/>
            <person name="Martin F.M."/>
            <person name="Grigoriev I.V."/>
            <person name="Hibbett D.S."/>
        </authorList>
    </citation>
    <scope>NUCLEOTIDE SEQUENCE [LARGE SCALE GENOMIC DNA]</scope>
    <source>
        <strain evidence="1 2">HHB14362 ss-1</strain>
    </source>
</reference>
<dbReference type="AlphaFoldDB" id="A0A165SRC9"/>
<dbReference type="Proteomes" id="UP000076761">
    <property type="component" value="Unassembled WGS sequence"/>
</dbReference>
<name>A0A165SRC9_9AGAM</name>
<dbReference type="EMBL" id="KV425571">
    <property type="protein sequence ID" value="KZT25556.1"/>
    <property type="molecule type" value="Genomic_DNA"/>
</dbReference>
<dbReference type="InterPro" id="IPR032675">
    <property type="entry name" value="LRR_dom_sf"/>
</dbReference>
<dbReference type="Gene3D" id="3.80.10.10">
    <property type="entry name" value="Ribonuclease Inhibitor"/>
    <property type="match status" value="1"/>
</dbReference>
<evidence type="ECO:0000313" key="2">
    <source>
        <dbReference type="Proteomes" id="UP000076761"/>
    </source>
</evidence>
<organism evidence="1 2">
    <name type="scientific">Neolentinus lepideus HHB14362 ss-1</name>
    <dbReference type="NCBI Taxonomy" id="1314782"/>
    <lineage>
        <taxon>Eukaryota</taxon>
        <taxon>Fungi</taxon>
        <taxon>Dikarya</taxon>
        <taxon>Basidiomycota</taxon>
        <taxon>Agaricomycotina</taxon>
        <taxon>Agaricomycetes</taxon>
        <taxon>Gloeophyllales</taxon>
        <taxon>Gloeophyllaceae</taxon>
        <taxon>Neolentinus</taxon>
    </lineage>
</organism>
<keyword evidence="2" id="KW-1185">Reference proteome</keyword>
<evidence type="ECO:0000313" key="1">
    <source>
        <dbReference type="EMBL" id="KZT25556.1"/>
    </source>
</evidence>
<dbReference type="OrthoDB" id="3237066at2759"/>
<dbReference type="InParanoid" id="A0A165SRC9"/>
<proteinExistence type="predicted"/>
<sequence>MTNSKDSFATIDHLPVELLSYIFVLGTQVQPSKKWFDLDEDWDTRPYLNNLPTSVARVSRRWRKIALSTVALWTSVGISLRDIRHHVAESPRRGALPRDMSRYLDTRRLDLYITHSQSAPIDILIDARDPHWDYIEPEPPNDLLNWNAFLPADMRGALSYLLQSMHRWRSLTILTDIWPPMYAALRCLNDFQDVDQLSSEQPQVVAPMLESLTLMRCNIFACYSPIFFPEELRDPPYLPFGGQHERRNLLSCLPKLNRLILSGVHLDWTRIAPSPSGGVDGPRSLPLPSYSSLQTLELSYHCRDVRPTLRHFIQMLKGCAGLSKLILRATGPLLDIHNASDIALLESVTISLERLRTLCIGYMVSRISLRWMKMISAPELRNLEIEDANHPIDFGEHDGRDVMAWLSGTTDDRSVTTADANTLPFPKLETLKLRHLHIERSEPVANLLARLPHLQNLSMDSTGYEVMDALNYRSSSRRSRRSHICPGLARLHVRADQDILDIVKRRIARRAADGLELDEVNLELFGQGRDVSQELEADVVALASSVGADLTGYFDDVDIEPIPEEEETDDEENVQSVKQVGPGGPVWLHDYIGVYTFFPNAILTLIPLFVLSGGYQVK</sequence>
<gene>
    <name evidence="1" type="ORF">NEOLEDRAFT_349175</name>
</gene>
<protein>
    <submittedName>
        <fullName evidence="1">Uncharacterized protein</fullName>
    </submittedName>
</protein>
<dbReference type="STRING" id="1314782.A0A165SRC9"/>
<dbReference type="SUPFAM" id="SSF52047">
    <property type="entry name" value="RNI-like"/>
    <property type="match status" value="1"/>
</dbReference>